<dbReference type="Pfam" id="PF04791">
    <property type="entry name" value="LMBR1"/>
    <property type="match status" value="2"/>
</dbReference>
<keyword evidence="2" id="KW-0472">Membrane</keyword>
<evidence type="ECO:0000256" key="2">
    <source>
        <dbReference type="SAM" id="Phobius"/>
    </source>
</evidence>
<comment type="caution">
    <text evidence="3">The sequence shown here is derived from an EMBL/GenBank/DDBJ whole genome shotgun (WGS) entry which is preliminary data.</text>
</comment>
<evidence type="ECO:0000256" key="1">
    <source>
        <dbReference type="ARBA" id="ARBA00010487"/>
    </source>
</evidence>
<reference evidence="3 4" key="1">
    <citation type="journal article" date="2015" name="Genome Biol.">
        <title>Comparative genomics of Steinernema reveals deeply conserved gene regulatory networks.</title>
        <authorList>
            <person name="Dillman A.R."/>
            <person name="Macchietto M."/>
            <person name="Porter C.F."/>
            <person name="Rogers A."/>
            <person name="Williams B."/>
            <person name="Antoshechkin I."/>
            <person name="Lee M.M."/>
            <person name="Goodwin Z."/>
            <person name="Lu X."/>
            <person name="Lewis E.E."/>
            <person name="Goodrich-Blair H."/>
            <person name="Stock S.P."/>
            <person name="Adams B.J."/>
            <person name="Sternberg P.W."/>
            <person name="Mortazavi A."/>
        </authorList>
    </citation>
    <scope>NUCLEOTIDE SEQUENCE [LARGE SCALE GENOMIC DNA]</scope>
    <source>
        <strain evidence="3 4">ALL</strain>
    </source>
</reference>
<dbReference type="PRINTS" id="PR01692">
    <property type="entry name" value="LIPOCALINIMR"/>
</dbReference>
<dbReference type="STRING" id="34508.A0A4U5N5T2"/>
<keyword evidence="2" id="KW-0812">Transmembrane</keyword>
<dbReference type="InterPro" id="IPR008075">
    <property type="entry name" value="LIMR"/>
</dbReference>
<feature type="transmembrane region" description="Helical" evidence="2">
    <location>
        <begin position="241"/>
        <end position="260"/>
    </location>
</feature>
<dbReference type="PANTHER" id="PTHR12625:SF0">
    <property type="entry name" value="PROTEIN LILIPOD"/>
    <property type="match status" value="1"/>
</dbReference>
<dbReference type="EMBL" id="AZBU02000005">
    <property type="protein sequence ID" value="TKR77521.1"/>
    <property type="molecule type" value="Genomic_DNA"/>
</dbReference>
<keyword evidence="2" id="KW-1133">Transmembrane helix</keyword>
<comment type="similarity">
    <text evidence="1">Belongs to the LIMR family.</text>
</comment>
<dbReference type="PANTHER" id="PTHR12625">
    <property type="entry name" value="LIPOCALIN-1 INTERACTING MEMBRANE RECEPTOR LIMR"/>
    <property type="match status" value="1"/>
</dbReference>
<sequence length="533" mass="59923">MWSDLCNGILLFLSEITANTCSLVDEKPTLGMEIDPDEEFRRKEAEFHSFVRQHIICLLLFIALYLISYAIIRYWKTRSDNDELYSGDEDYFVYRISLYMCTGSLAIALGAVTLLPFSILGSEVLQAYPTNYYLQWLNWSLIHSLWNYVFVLSNMSLFIFLPFAYFFIESQGMNHLWTQQSCSTRHVPERNIMSRVYETAIVCVFLAIILLCMADILYGLANPSINHRPLPVSFFTNLSSVNVPLIYSFMSLFGTLALLITAPVGIARIFSVVSENVVRPPPVSNPPDASVLHAARLEKMTVACRQLGVHEALRVMRSPPPVPKGTFYKTTTLLLPEKSLRGYQRMLESIKYPIIMLVLLALTSVSVLMVGINTVKLVFGYRALPAYVEQMEVHSRHTFGIFGACVEVVIILYIMAASLVGFYSIPFLSRLKPSKAKTSMTAVIGNCATVLILSSALPVLARTLGITTFDLLGAYGSLNWLSNFRLVWGYNVLFAIATILCLVNKFTAPVRKEFFRRLSGLGSARRTSLLKAE</sequence>
<organism evidence="3 4">
    <name type="scientific">Steinernema carpocapsae</name>
    <name type="common">Entomopathogenic nematode</name>
    <dbReference type="NCBI Taxonomy" id="34508"/>
    <lineage>
        <taxon>Eukaryota</taxon>
        <taxon>Metazoa</taxon>
        <taxon>Ecdysozoa</taxon>
        <taxon>Nematoda</taxon>
        <taxon>Chromadorea</taxon>
        <taxon>Rhabditida</taxon>
        <taxon>Tylenchina</taxon>
        <taxon>Panagrolaimomorpha</taxon>
        <taxon>Strongyloidoidea</taxon>
        <taxon>Steinernematidae</taxon>
        <taxon>Steinernema</taxon>
    </lineage>
</organism>
<gene>
    <name evidence="3" type="ORF">L596_018477</name>
</gene>
<name>A0A4U5N5T2_STECR</name>
<dbReference type="Proteomes" id="UP000298663">
    <property type="component" value="Unassembled WGS sequence"/>
</dbReference>
<dbReference type="AlphaFoldDB" id="A0A4U5N5T2"/>
<feature type="transmembrane region" description="Helical" evidence="2">
    <location>
        <begin position="53"/>
        <end position="75"/>
    </location>
</feature>
<feature type="transmembrane region" description="Helical" evidence="2">
    <location>
        <begin position="440"/>
        <end position="461"/>
    </location>
</feature>
<dbReference type="GO" id="GO:0005886">
    <property type="term" value="C:plasma membrane"/>
    <property type="evidence" value="ECO:0007669"/>
    <property type="project" value="TreeGrafter"/>
</dbReference>
<proteinExistence type="inferred from homology"/>
<protein>
    <submittedName>
        <fullName evidence="3">Uncharacterized protein</fullName>
    </submittedName>
</protein>
<dbReference type="GO" id="GO:0007165">
    <property type="term" value="P:signal transduction"/>
    <property type="evidence" value="ECO:0007669"/>
    <property type="project" value="TreeGrafter"/>
</dbReference>
<reference evidence="3 4" key="2">
    <citation type="journal article" date="2019" name="G3 (Bethesda)">
        <title>Hybrid Assembly of the Genome of the Entomopathogenic Nematode Steinernema carpocapsae Identifies the X-Chromosome.</title>
        <authorList>
            <person name="Serra L."/>
            <person name="Macchietto M."/>
            <person name="Macias-Munoz A."/>
            <person name="McGill C.J."/>
            <person name="Rodriguez I.M."/>
            <person name="Rodriguez B."/>
            <person name="Murad R."/>
            <person name="Mortazavi A."/>
        </authorList>
    </citation>
    <scope>NUCLEOTIDE SEQUENCE [LARGE SCALE GENOMIC DNA]</scope>
    <source>
        <strain evidence="3 4">ALL</strain>
    </source>
</reference>
<feature type="transmembrane region" description="Helical" evidence="2">
    <location>
        <begin position="354"/>
        <end position="379"/>
    </location>
</feature>
<accession>A0A4U5N5T2</accession>
<feature type="transmembrane region" description="Helical" evidence="2">
    <location>
        <begin position="96"/>
        <end position="119"/>
    </location>
</feature>
<feature type="transmembrane region" description="Helical" evidence="2">
    <location>
        <begin position="145"/>
        <end position="168"/>
    </location>
</feature>
<dbReference type="InterPro" id="IPR006876">
    <property type="entry name" value="LMBR1-like_membr_prot"/>
</dbReference>
<feature type="transmembrane region" description="Helical" evidence="2">
    <location>
        <begin position="200"/>
        <end position="221"/>
    </location>
</feature>
<feature type="transmembrane region" description="Helical" evidence="2">
    <location>
        <begin position="487"/>
        <end position="507"/>
    </location>
</feature>
<keyword evidence="4" id="KW-1185">Reference proteome</keyword>
<dbReference type="OrthoDB" id="5596951at2759"/>
<feature type="transmembrane region" description="Helical" evidence="2">
    <location>
        <begin position="399"/>
        <end position="428"/>
    </location>
</feature>
<evidence type="ECO:0000313" key="4">
    <source>
        <dbReference type="Proteomes" id="UP000298663"/>
    </source>
</evidence>
<evidence type="ECO:0000313" key="3">
    <source>
        <dbReference type="EMBL" id="TKR77521.1"/>
    </source>
</evidence>
<dbReference type="GO" id="GO:0004888">
    <property type="term" value="F:transmembrane signaling receptor activity"/>
    <property type="evidence" value="ECO:0007669"/>
    <property type="project" value="TreeGrafter"/>
</dbReference>